<evidence type="ECO:0000256" key="1">
    <source>
        <dbReference type="ARBA" id="ARBA00004123"/>
    </source>
</evidence>
<reference evidence="12" key="2">
    <citation type="submission" date="2025-08" db="UniProtKB">
        <authorList>
            <consortium name="RefSeq"/>
        </authorList>
    </citation>
    <scope>IDENTIFICATION</scope>
    <source>
        <tissue evidence="12">Leaf</tissue>
    </source>
</reference>
<evidence type="ECO:0000313" key="12">
    <source>
        <dbReference type="RefSeq" id="XP_009777735.1"/>
    </source>
</evidence>
<keyword evidence="4" id="KW-0238">DNA-binding</keyword>
<evidence type="ECO:0000313" key="11">
    <source>
        <dbReference type="Proteomes" id="UP000189701"/>
    </source>
</evidence>
<name>A0A1U7WU26_NICSY</name>
<dbReference type="FunFam" id="1.20.5.170:FF:000019">
    <property type="entry name" value="BZIP family transcription factor"/>
    <property type="match status" value="1"/>
</dbReference>
<dbReference type="InterPro" id="IPR004827">
    <property type="entry name" value="bZIP"/>
</dbReference>
<evidence type="ECO:0000256" key="9">
    <source>
        <dbReference type="SAM" id="MobiDB-lite"/>
    </source>
</evidence>
<keyword evidence="6" id="KW-0804">Transcription</keyword>
<dbReference type="PANTHER" id="PTHR45693:SF60">
    <property type="entry name" value="TRANSCRIPTION FACTOR HBP-1B(C38)-LIKE"/>
    <property type="match status" value="1"/>
</dbReference>
<dbReference type="eggNOG" id="ENOG502QRKF">
    <property type="taxonomic scope" value="Eukaryota"/>
</dbReference>
<dbReference type="AlphaFoldDB" id="A0A1U7WU26"/>
<dbReference type="GO" id="GO:0003700">
    <property type="term" value="F:DNA-binding transcription factor activity"/>
    <property type="evidence" value="ECO:0007669"/>
    <property type="project" value="InterPro"/>
</dbReference>
<keyword evidence="3" id="KW-0805">Transcription regulation</keyword>
<gene>
    <name evidence="12" type="primary">LOC104227230</name>
</gene>
<dbReference type="GO" id="GO:0005634">
    <property type="term" value="C:nucleus"/>
    <property type="evidence" value="ECO:0007669"/>
    <property type="project" value="UniProtKB-SubCell"/>
</dbReference>
<dbReference type="Gene3D" id="1.20.5.170">
    <property type="match status" value="1"/>
</dbReference>
<feature type="coiled-coil region" evidence="8">
    <location>
        <begin position="268"/>
        <end position="295"/>
    </location>
</feature>
<keyword evidence="7" id="KW-0539">Nucleus</keyword>
<evidence type="ECO:0000256" key="8">
    <source>
        <dbReference type="SAM" id="Coils"/>
    </source>
</evidence>
<accession>A0A1U7WU26</accession>
<dbReference type="STRING" id="4096.A0A1U7WU26"/>
<comment type="subcellular location">
    <subcellularLocation>
        <location evidence="1">Nucleus</location>
    </subcellularLocation>
</comment>
<dbReference type="PROSITE" id="PS00036">
    <property type="entry name" value="BZIP_BASIC"/>
    <property type="match status" value="1"/>
</dbReference>
<feature type="domain" description="BZIP" evidence="10">
    <location>
        <begin position="247"/>
        <end position="291"/>
    </location>
</feature>
<organism evidence="11 12">
    <name type="scientific">Nicotiana sylvestris</name>
    <name type="common">Wood tobacco</name>
    <name type="synonym">South American tobacco</name>
    <dbReference type="NCBI Taxonomy" id="4096"/>
    <lineage>
        <taxon>Eukaryota</taxon>
        <taxon>Viridiplantae</taxon>
        <taxon>Streptophyta</taxon>
        <taxon>Embryophyta</taxon>
        <taxon>Tracheophyta</taxon>
        <taxon>Spermatophyta</taxon>
        <taxon>Magnoliopsida</taxon>
        <taxon>eudicotyledons</taxon>
        <taxon>Gunneridae</taxon>
        <taxon>Pentapetalae</taxon>
        <taxon>asterids</taxon>
        <taxon>lamiids</taxon>
        <taxon>Solanales</taxon>
        <taxon>Solanaceae</taxon>
        <taxon>Nicotianoideae</taxon>
        <taxon>Nicotianeae</taxon>
        <taxon>Nicotiana</taxon>
    </lineage>
</organism>
<feature type="compositionally biased region" description="Basic and acidic residues" evidence="9">
    <location>
        <begin position="238"/>
        <end position="248"/>
    </location>
</feature>
<evidence type="ECO:0000256" key="7">
    <source>
        <dbReference type="ARBA" id="ARBA00023242"/>
    </source>
</evidence>
<evidence type="ECO:0000256" key="2">
    <source>
        <dbReference type="ARBA" id="ARBA00007163"/>
    </source>
</evidence>
<proteinExistence type="inferred from homology"/>
<evidence type="ECO:0000256" key="4">
    <source>
        <dbReference type="ARBA" id="ARBA00023125"/>
    </source>
</evidence>
<dbReference type="SMART" id="SM00338">
    <property type="entry name" value="BRLZ"/>
    <property type="match status" value="1"/>
</dbReference>
<dbReference type="Pfam" id="PF00170">
    <property type="entry name" value="bZIP_1"/>
    <property type="match status" value="1"/>
</dbReference>
<dbReference type="InterPro" id="IPR046347">
    <property type="entry name" value="bZIP_sf"/>
</dbReference>
<dbReference type="SUPFAM" id="SSF57959">
    <property type="entry name" value="Leucine zipper domain"/>
    <property type="match status" value="1"/>
</dbReference>
<evidence type="ECO:0000259" key="10">
    <source>
        <dbReference type="PROSITE" id="PS50217"/>
    </source>
</evidence>
<comment type="similarity">
    <text evidence="2">Belongs to the bZIP family.</text>
</comment>
<dbReference type="RefSeq" id="XP_009777735.1">
    <property type="nucleotide sequence ID" value="XM_009779433.1"/>
</dbReference>
<evidence type="ECO:0000256" key="3">
    <source>
        <dbReference type="ARBA" id="ARBA00023015"/>
    </source>
</evidence>
<dbReference type="PROSITE" id="PS50217">
    <property type="entry name" value="BZIP"/>
    <property type="match status" value="1"/>
</dbReference>
<keyword evidence="5" id="KW-0010">Activator</keyword>
<dbReference type="Proteomes" id="UP000189701">
    <property type="component" value="Unplaced"/>
</dbReference>
<keyword evidence="11" id="KW-1185">Reference proteome</keyword>
<protein>
    <submittedName>
        <fullName evidence="12">Uncharacterized protein LOC104227230</fullName>
    </submittedName>
</protein>
<dbReference type="PANTHER" id="PTHR45693">
    <property type="entry name" value="TRANSCRIPTION FACTOR TGA9"/>
    <property type="match status" value="1"/>
</dbReference>
<keyword evidence="8" id="KW-0175">Coiled coil</keyword>
<feature type="region of interest" description="Disordered" evidence="9">
    <location>
        <begin position="154"/>
        <end position="248"/>
    </location>
</feature>
<dbReference type="GO" id="GO:0043565">
    <property type="term" value="F:sequence-specific DNA binding"/>
    <property type="evidence" value="ECO:0007669"/>
    <property type="project" value="UniProtKB-ARBA"/>
</dbReference>
<reference evidence="11" key="1">
    <citation type="journal article" date="2013" name="Genome Biol.">
        <title>Reference genomes and transcriptomes of Nicotiana sylvestris and Nicotiana tomentosiformis.</title>
        <authorList>
            <person name="Sierro N."/>
            <person name="Battey J.N."/>
            <person name="Ouadi S."/>
            <person name="Bovet L."/>
            <person name="Goepfert S."/>
            <person name="Bakaher N."/>
            <person name="Peitsch M.C."/>
            <person name="Ivanov N.V."/>
        </authorList>
    </citation>
    <scope>NUCLEOTIDE SEQUENCE [LARGE SCALE GENOMIC DNA]</scope>
</reference>
<evidence type="ECO:0000256" key="6">
    <source>
        <dbReference type="ARBA" id="ARBA00023163"/>
    </source>
</evidence>
<evidence type="ECO:0000256" key="5">
    <source>
        <dbReference type="ARBA" id="ARBA00023159"/>
    </source>
</evidence>
<sequence length="317" mass="35584">MLILKRSSLHKRLPITKIANSPSGTRQNNLIRNFRRRGASSQRRSKLSLSLYIYICTVEKEISSCSIKKMGLESDNGISFGSDHRQHLFFHNISQEQQLQNNQIAFGMLQQQSTSASSSVPGNFISKDNTGGANYDLGELDQAFFLYLDGQDPSANHDQRQNNCEMRPPTPNIFPSQPMHVEPTSTKANTGLVSSGSEKSSQPSMELSNPKNEIVSTSVPEQKIAKREWNRKGLNSSSEKDACKTPDHKILRRLAQNREAARKNRLRKKAYIQQLESSRIRLAHLEQELQRARSQGFHFGGNALLVGDQGLPVNIIN</sequence>
<feature type="compositionally biased region" description="Polar residues" evidence="9">
    <location>
        <begin position="183"/>
        <end position="220"/>
    </location>
</feature>